<proteinExistence type="predicted"/>
<reference evidence="2 3" key="1">
    <citation type="submission" date="2017-03" db="EMBL/GenBank/DDBJ databases">
        <title>Genome of the blue death feigning beetle - Asbolus verrucosus.</title>
        <authorList>
            <person name="Rider S.D."/>
        </authorList>
    </citation>
    <scope>NUCLEOTIDE SEQUENCE [LARGE SCALE GENOMIC DNA]</scope>
    <source>
        <strain evidence="2">Butters</strain>
        <tissue evidence="2">Head and leg muscle</tissue>
    </source>
</reference>
<gene>
    <name evidence="2" type="ORF">BDFB_007798</name>
</gene>
<feature type="coiled-coil region" evidence="1">
    <location>
        <begin position="78"/>
        <end position="108"/>
    </location>
</feature>
<dbReference type="OrthoDB" id="8187957at2759"/>
<dbReference type="EMBL" id="QDEB01104687">
    <property type="protein sequence ID" value="RZC14229.1"/>
    <property type="molecule type" value="Genomic_DNA"/>
</dbReference>
<feature type="non-terminal residue" evidence="2">
    <location>
        <position position="196"/>
    </location>
</feature>
<keyword evidence="3" id="KW-1185">Reference proteome</keyword>
<name>A0A482VFS5_ASBVE</name>
<organism evidence="2 3">
    <name type="scientific">Asbolus verrucosus</name>
    <name type="common">Desert ironclad beetle</name>
    <dbReference type="NCBI Taxonomy" id="1661398"/>
    <lineage>
        <taxon>Eukaryota</taxon>
        <taxon>Metazoa</taxon>
        <taxon>Ecdysozoa</taxon>
        <taxon>Arthropoda</taxon>
        <taxon>Hexapoda</taxon>
        <taxon>Insecta</taxon>
        <taxon>Pterygota</taxon>
        <taxon>Neoptera</taxon>
        <taxon>Endopterygota</taxon>
        <taxon>Coleoptera</taxon>
        <taxon>Polyphaga</taxon>
        <taxon>Cucujiformia</taxon>
        <taxon>Tenebrionidae</taxon>
        <taxon>Pimeliinae</taxon>
        <taxon>Asbolus</taxon>
    </lineage>
</organism>
<comment type="caution">
    <text evidence="2">The sequence shown here is derived from an EMBL/GenBank/DDBJ whole genome shotgun (WGS) entry which is preliminary data.</text>
</comment>
<accession>A0A482VFS5</accession>
<evidence type="ECO:0000313" key="2">
    <source>
        <dbReference type="EMBL" id="RZC14229.1"/>
    </source>
</evidence>
<evidence type="ECO:0000313" key="3">
    <source>
        <dbReference type="Proteomes" id="UP000292052"/>
    </source>
</evidence>
<feature type="non-terminal residue" evidence="2">
    <location>
        <position position="1"/>
    </location>
</feature>
<dbReference type="Proteomes" id="UP000292052">
    <property type="component" value="Unassembled WGS sequence"/>
</dbReference>
<sequence>IGRINHDAIKAWFDTDSENLLNWFCSSVTEENYISAQENLEYMRFKDSFTDENIEKDKKYVESEFPDLFQYDMNLFEIEIMENIIEVLEEQLKNCDNQLKINRQLNQRLSSELSKFSSEEIKSHLDRKTAQEICLKSGNKLDEVNNKSFDQILKYHIYLNNYEFAQDPEFISHMDIIEFEEKFADAITCLNALQNR</sequence>
<keyword evidence="1" id="KW-0175">Coiled coil</keyword>
<evidence type="ECO:0000256" key="1">
    <source>
        <dbReference type="SAM" id="Coils"/>
    </source>
</evidence>
<dbReference type="STRING" id="1661398.A0A482VFS5"/>
<protein>
    <submittedName>
        <fullName evidence="2">Interaptin-like</fullName>
    </submittedName>
</protein>
<dbReference type="AlphaFoldDB" id="A0A482VFS5"/>